<dbReference type="PANTHER" id="PTHR33420">
    <property type="entry name" value="FIMBRIAL SUBUNIT ELFA-RELATED"/>
    <property type="match status" value="1"/>
</dbReference>
<feature type="signal peptide" evidence="4">
    <location>
        <begin position="1"/>
        <end position="24"/>
    </location>
</feature>
<protein>
    <submittedName>
        <fullName evidence="7">Pilin (Type 1 fimbria component protein)</fullName>
    </submittedName>
</protein>
<proteinExistence type="inferred from homology"/>
<name>A0A1G7QDV4_9BURK</name>
<comment type="subcellular location">
    <subcellularLocation>
        <location evidence="1">Fimbrium</location>
    </subcellularLocation>
</comment>
<feature type="chain" id="PRO_5011792683" evidence="4">
    <location>
        <begin position="25"/>
        <end position="330"/>
    </location>
</feature>
<dbReference type="Pfam" id="PF00419">
    <property type="entry name" value="Fimbrial"/>
    <property type="match status" value="1"/>
</dbReference>
<dbReference type="EMBL" id="FNCJ01000001">
    <property type="protein sequence ID" value="SDF96684.1"/>
    <property type="molecule type" value="Genomic_DNA"/>
</dbReference>
<feature type="domain" description="Fimbrial-type adhesion" evidence="5">
    <location>
        <begin position="185"/>
        <end position="330"/>
    </location>
</feature>
<reference evidence="7 8" key="1">
    <citation type="submission" date="2016-10" db="EMBL/GenBank/DDBJ databases">
        <authorList>
            <person name="de Groot N.N."/>
        </authorList>
    </citation>
    <scope>NUCLEOTIDE SEQUENCE [LARGE SCALE GENOMIC DNA]</scope>
    <source>
        <strain evidence="7 8">LMG 2247</strain>
    </source>
</reference>
<dbReference type="Gene3D" id="2.60.40.1090">
    <property type="entry name" value="Fimbrial-type adhesion domain"/>
    <property type="match status" value="1"/>
</dbReference>
<dbReference type="InterPro" id="IPR036937">
    <property type="entry name" value="Adhesion_dom_fimbrial_sf"/>
</dbReference>
<organism evidence="7 8">
    <name type="scientific">Paraburkholderia phenazinium</name>
    <dbReference type="NCBI Taxonomy" id="60549"/>
    <lineage>
        <taxon>Bacteria</taxon>
        <taxon>Pseudomonadati</taxon>
        <taxon>Pseudomonadota</taxon>
        <taxon>Betaproteobacteria</taxon>
        <taxon>Burkholderiales</taxon>
        <taxon>Burkholderiaceae</taxon>
        <taxon>Paraburkholderia</taxon>
    </lineage>
</organism>
<dbReference type="AlphaFoldDB" id="A0A1G7QDV4"/>
<dbReference type="Proteomes" id="UP000199706">
    <property type="component" value="Unassembled WGS sequence"/>
</dbReference>
<feature type="domain" description="MrkD-like receptor binding" evidence="6">
    <location>
        <begin position="38"/>
        <end position="148"/>
    </location>
</feature>
<evidence type="ECO:0000259" key="5">
    <source>
        <dbReference type="Pfam" id="PF00419"/>
    </source>
</evidence>
<evidence type="ECO:0000256" key="4">
    <source>
        <dbReference type="SAM" id="SignalP"/>
    </source>
</evidence>
<dbReference type="GO" id="GO:0009289">
    <property type="term" value="C:pilus"/>
    <property type="evidence" value="ECO:0007669"/>
    <property type="project" value="UniProtKB-SubCell"/>
</dbReference>
<dbReference type="InterPro" id="IPR008966">
    <property type="entry name" value="Adhesion_dom_sf"/>
</dbReference>
<evidence type="ECO:0000256" key="1">
    <source>
        <dbReference type="ARBA" id="ARBA00004561"/>
    </source>
</evidence>
<sequence length="330" mass="33681">MLARGILMVIACVLCMGTPVPANATCSFSSGGFNVGNVDFGSVTVPANMAVGTVIVSKSAQYYDNINPGQQFWCGANVPTTLSFQMSGTGAAGVYATNIPGIGIKILTLANTGYGIPSGTMPVVWTWTAPSPYYFQNMRFTMQLIVTGPVDLSATPALSYNVNPWLVIQPTDGSAAPLAVSGLAVTATIVPRSCSVTTPSVEQPLPTVSPGSLALGPAGQTSFNLGVNCPSGAKVYVTLTDASNVSSRSTTLGLTPDSTATGIGLQILKGTTPIAYGPDSPVAGNMNQWSAGTAAGGTMNIPLTVQYIRTTGPSTPGTVKGVATFTMSYQ</sequence>
<evidence type="ECO:0000256" key="3">
    <source>
        <dbReference type="ARBA" id="ARBA00023263"/>
    </source>
</evidence>
<dbReference type="InterPro" id="IPR054160">
    <property type="entry name" value="MrkD_recept-bd"/>
</dbReference>
<keyword evidence="3" id="KW-0281">Fimbrium</keyword>
<dbReference type="PANTHER" id="PTHR33420:SF14">
    <property type="entry name" value="TYPE 1 FIMBRIN D-MANNOSE SPECIFIC ADHESIN"/>
    <property type="match status" value="1"/>
</dbReference>
<dbReference type="InterPro" id="IPR000259">
    <property type="entry name" value="Adhesion_dom_fimbrial"/>
</dbReference>
<evidence type="ECO:0000313" key="7">
    <source>
        <dbReference type="EMBL" id="SDF96684.1"/>
    </source>
</evidence>
<accession>A0A1G7QDV4</accession>
<evidence type="ECO:0000313" key="8">
    <source>
        <dbReference type="Proteomes" id="UP000199706"/>
    </source>
</evidence>
<comment type="similarity">
    <text evidence="2">Belongs to the fimbrial protein family.</text>
</comment>
<dbReference type="Gene3D" id="2.60.40.3310">
    <property type="match status" value="1"/>
</dbReference>
<dbReference type="GO" id="GO:0043709">
    <property type="term" value="P:cell adhesion involved in single-species biofilm formation"/>
    <property type="evidence" value="ECO:0007669"/>
    <property type="project" value="TreeGrafter"/>
</dbReference>
<gene>
    <name evidence="7" type="ORF">SAMN05216466_101722</name>
</gene>
<evidence type="ECO:0000259" key="6">
    <source>
        <dbReference type="Pfam" id="PF22003"/>
    </source>
</evidence>
<keyword evidence="4" id="KW-0732">Signal</keyword>
<dbReference type="SUPFAM" id="SSF49401">
    <property type="entry name" value="Bacterial adhesins"/>
    <property type="match status" value="1"/>
</dbReference>
<evidence type="ECO:0000256" key="2">
    <source>
        <dbReference type="ARBA" id="ARBA00006671"/>
    </source>
</evidence>
<dbReference type="InterPro" id="IPR050263">
    <property type="entry name" value="Bact_Fimbrial_Adh_Pro"/>
</dbReference>
<dbReference type="Pfam" id="PF22003">
    <property type="entry name" value="MrkDrd"/>
    <property type="match status" value="1"/>
</dbReference>